<organism evidence="4 5">
    <name type="scientific">Meridianimarinicoccus roseus</name>
    <dbReference type="NCBI Taxonomy" id="2072018"/>
    <lineage>
        <taxon>Bacteria</taxon>
        <taxon>Pseudomonadati</taxon>
        <taxon>Pseudomonadota</taxon>
        <taxon>Alphaproteobacteria</taxon>
        <taxon>Rhodobacterales</taxon>
        <taxon>Paracoccaceae</taxon>
        <taxon>Meridianimarinicoccus</taxon>
    </lineage>
</organism>
<evidence type="ECO:0000259" key="3">
    <source>
        <dbReference type="PROSITE" id="PS01031"/>
    </source>
</evidence>
<protein>
    <submittedName>
        <fullName evidence="4">Glutamyl-tRNA amidotransferase</fullName>
    </submittedName>
</protein>
<sequence length="138" mass="15294">MSKQDREGGFWPSLYDKLRGGDDDVGDWFTPVACASATDDCYSVCVELPGVTEADFTVTVEDESLVLEGDKQPEPCEDSTLLFFNERRHGHFVRSFKLPPDADLVNYSSTLENGVLRLIIPRRSSPKPSPEPAIRATA</sequence>
<dbReference type="AlphaFoldDB" id="A0A2V2LIP8"/>
<comment type="similarity">
    <text evidence="1 2">Belongs to the small heat shock protein (HSP20) family.</text>
</comment>
<dbReference type="InterPro" id="IPR031107">
    <property type="entry name" value="Small_HSP"/>
</dbReference>
<evidence type="ECO:0000256" key="1">
    <source>
        <dbReference type="PROSITE-ProRule" id="PRU00285"/>
    </source>
</evidence>
<dbReference type="GO" id="GO:0016740">
    <property type="term" value="F:transferase activity"/>
    <property type="evidence" value="ECO:0007669"/>
    <property type="project" value="UniProtKB-KW"/>
</dbReference>
<dbReference type="Pfam" id="PF00011">
    <property type="entry name" value="HSP20"/>
    <property type="match status" value="1"/>
</dbReference>
<dbReference type="CDD" id="cd06464">
    <property type="entry name" value="ACD_sHsps-like"/>
    <property type="match status" value="1"/>
</dbReference>
<dbReference type="RefSeq" id="WP_109811967.1">
    <property type="nucleotide sequence ID" value="NZ_QGKU01000038.1"/>
</dbReference>
<accession>A0A2V2LIP8</accession>
<dbReference type="InterPro" id="IPR008978">
    <property type="entry name" value="HSP20-like_chaperone"/>
</dbReference>
<proteinExistence type="inferred from homology"/>
<dbReference type="InterPro" id="IPR002068">
    <property type="entry name" value="A-crystallin/Hsp20_dom"/>
</dbReference>
<name>A0A2V2LIP8_9RHOB</name>
<dbReference type="PROSITE" id="PS01031">
    <property type="entry name" value="SHSP"/>
    <property type="match status" value="1"/>
</dbReference>
<dbReference type="SUPFAM" id="SSF49764">
    <property type="entry name" value="HSP20-like chaperones"/>
    <property type="match status" value="1"/>
</dbReference>
<dbReference type="PANTHER" id="PTHR11527">
    <property type="entry name" value="HEAT-SHOCK PROTEIN 20 FAMILY MEMBER"/>
    <property type="match status" value="1"/>
</dbReference>
<gene>
    <name evidence="4" type="ORF">DKT77_12145</name>
</gene>
<dbReference type="Gene3D" id="2.60.40.790">
    <property type="match status" value="1"/>
</dbReference>
<keyword evidence="5" id="KW-1185">Reference proteome</keyword>
<feature type="domain" description="SHSP" evidence="3">
    <location>
        <begin position="23"/>
        <end position="137"/>
    </location>
</feature>
<dbReference type="Proteomes" id="UP000245680">
    <property type="component" value="Unassembled WGS sequence"/>
</dbReference>
<evidence type="ECO:0000313" key="5">
    <source>
        <dbReference type="Proteomes" id="UP000245680"/>
    </source>
</evidence>
<dbReference type="EMBL" id="QGKU01000038">
    <property type="protein sequence ID" value="PWR02299.1"/>
    <property type="molecule type" value="Genomic_DNA"/>
</dbReference>
<reference evidence="4 5" key="1">
    <citation type="submission" date="2018-05" db="EMBL/GenBank/DDBJ databases">
        <title>Rhodobacteraceae gen. nov., sp. nov. isolated from sea water.</title>
        <authorList>
            <person name="Ren Y."/>
        </authorList>
    </citation>
    <scope>NUCLEOTIDE SEQUENCE [LARGE SCALE GENOMIC DNA]</scope>
    <source>
        <strain evidence="4 5">TG-679</strain>
    </source>
</reference>
<evidence type="ECO:0000313" key="4">
    <source>
        <dbReference type="EMBL" id="PWR02299.1"/>
    </source>
</evidence>
<keyword evidence="4" id="KW-0808">Transferase</keyword>
<comment type="caution">
    <text evidence="4">The sequence shown here is derived from an EMBL/GenBank/DDBJ whole genome shotgun (WGS) entry which is preliminary data.</text>
</comment>
<evidence type="ECO:0000256" key="2">
    <source>
        <dbReference type="RuleBase" id="RU003616"/>
    </source>
</evidence>
<dbReference type="OrthoDB" id="9808910at2"/>